<keyword evidence="5 8" id="KW-0812">Transmembrane</keyword>
<feature type="transmembrane region" description="Helical" evidence="8">
    <location>
        <begin position="137"/>
        <end position="154"/>
    </location>
</feature>
<comment type="similarity">
    <text evidence="2">Belongs to the AzlC family.</text>
</comment>
<evidence type="ECO:0000256" key="3">
    <source>
        <dbReference type="ARBA" id="ARBA00022448"/>
    </source>
</evidence>
<evidence type="ECO:0000313" key="9">
    <source>
        <dbReference type="EMBL" id="ALX04382.1"/>
    </source>
</evidence>
<evidence type="ECO:0000256" key="1">
    <source>
        <dbReference type="ARBA" id="ARBA00004651"/>
    </source>
</evidence>
<evidence type="ECO:0000256" key="6">
    <source>
        <dbReference type="ARBA" id="ARBA00022989"/>
    </source>
</evidence>
<dbReference type="PATRIC" id="fig|2041.4.peg.1385"/>
<dbReference type="KEGG" id="aer:AERYTH_06610"/>
<feature type="transmembrane region" description="Helical" evidence="8">
    <location>
        <begin position="60"/>
        <end position="79"/>
    </location>
</feature>
<evidence type="ECO:0000256" key="4">
    <source>
        <dbReference type="ARBA" id="ARBA00022475"/>
    </source>
</evidence>
<evidence type="ECO:0000256" key="7">
    <source>
        <dbReference type="ARBA" id="ARBA00023136"/>
    </source>
</evidence>
<evidence type="ECO:0000256" key="5">
    <source>
        <dbReference type="ARBA" id="ARBA00022692"/>
    </source>
</evidence>
<keyword evidence="4" id="KW-1003">Cell membrane</keyword>
<keyword evidence="6 8" id="KW-1133">Transmembrane helix</keyword>
<name>A0A0U4C957_9ACTN</name>
<dbReference type="GO" id="GO:1903785">
    <property type="term" value="P:L-valine transmembrane transport"/>
    <property type="evidence" value="ECO:0007669"/>
    <property type="project" value="TreeGrafter"/>
</dbReference>
<organism evidence="9 10">
    <name type="scientific">Aeromicrobium erythreum</name>
    <dbReference type="NCBI Taxonomy" id="2041"/>
    <lineage>
        <taxon>Bacteria</taxon>
        <taxon>Bacillati</taxon>
        <taxon>Actinomycetota</taxon>
        <taxon>Actinomycetes</taxon>
        <taxon>Propionibacteriales</taxon>
        <taxon>Nocardioidaceae</taxon>
        <taxon>Aeromicrobium</taxon>
    </lineage>
</organism>
<dbReference type="PANTHER" id="PTHR34979:SF1">
    <property type="entry name" value="INNER MEMBRANE PROTEIN YGAZ"/>
    <property type="match status" value="1"/>
</dbReference>
<dbReference type="GO" id="GO:0005886">
    <property type="term" value="C:plasma membrane"/>
    <property type="evidence" value="ECO:0007669"/>
    <property type="project" value="UniProtKB-SubCell"/>
</dbReference>
<proteinExistence type="inferred from homology"/>
<accession>A0A0U4C957</accession>
<sequence length="224" mass="23059">MGADDRASFREGLRLGLPFAVASFLLSMSFGVVARETGFSVLAAVAMSVLVFAGSAQFAAVAVLAAGGGAGAAVAAGTLMNSRFLPMGIALAPSLPGRAWWRGMQGLAVVDSSWALAARGDGTFDRWRLFGTTAPQLVAWYLGTVVGAFGGELIGDLDRFGLDAVYPAFFLAVLLPELRDRDRRGVAVVGGLLALALVPVAPPGVPVLAAGLAALWGLRRREAS</sequence>
<dbReference type="AlphaFoldDB" id="A0A0U4C957"/>
<feature type="transmembrane region" description="Helical" evidence="8">
    <location>
        <begin position="160"/>
        <end position="178"/>
    </location>
</feature>
<dbReference type="Proteomes" id="UP000067689">
    <property type="component" value="Chromosome"/>
</dbReference>
<keyword evidence="3" id="KW-0813">Transport</keyword>
<evidence type="ECO:0000313" key="10">
    <source>
        <dbReference type="Proteomes" id="UP000067689"/>
    </source>
</evidence>
<feature type="transmembrane region" description="Helical" evidence="8">
    <location>
        <begin position="185"/>
        <end position="218"/>
    </location>
</feature>
<dbReference type="Pfam" id="PF03591">
    <property type="entry name" value="AzlC"/>
    <property type="match status" value="1"/>
</dbReference>
<reference evidence="9 10" key="1">
    <citation type="journal article" date="1991" name="Int. J. Syst. Bacteriol.">
        <title>Description of the erythromycin-producing bacterium Arthrobacter sp. strain NRRL B-3381 as Aeromicrobium erythreum gen. nov., sp. nov.</title>
        <authorList>
            <person name="Miller E.S."/>
            <person name="Woese C.R."/>
            <person name="Brenner S."/>
        </authorList>
    </citation>
    <scope>NUCLEOTIDE SEQUENCE [LARGE SCALE GENOMIC DNA]</scope>
    <source>
        <strain evidence="9 10">AR18</strain>
    </source>
</reference>
<evidence type="ECO:0000256" key="8">
    <source>
        <dbReference type="SAM" id="Phobius"/>
    </source>
</evidence>
<gene>
    <name evidence="9" type="ORF">AERYTH_06610</name>
</gene>
<dbReference type="InterPro" id="IPR011606">
    <property type="entry name" value="Brnchd-chn_aa_trnsp_permease"/>
</dbReference>
<protein>
    <submittedName>
        <fullName evidence="9">Branched-chain amino acid permease</fullName>
    </submittedName>
</protein>
<comment type="subcellular location">
    <subcellularLocation>
        <location evidence="1">Cell membrane</location>
        <topology evidence="1">Multi-pass membrane protein</topology>
    </subcellularLocation>
</comment>
<dbReference type="PANTHER" id="PTHR34979">
    <property type="entry name" value="INNER MEMBRANE PROTEIN YGAZ"/>
    <property type="match status" value="1"/>
</dbReference>
<evidence type="ECO:0000256" key="2">
    <source>
        <dbReference type="ARBA" id="ARBA00010735"/>
    </source>
</evidence>
<feature type="transmembrane region" description="Helical" evidence="8">
    <location>
        <begin position="12"/>
        <end position="31"/>
    </location>
</feature>
<dbReference type="STRING" id="2041.AERYTH_06610"/>
<keyword evidence="7 8" id="KW-0472">Membrane</keyword>
<dbReference type="EMBL" id="CP011502">
    <property type="protein sequence ID" value="ALX04382.1"/>
    <property type="molecule type" value="Genomic_DNA"/>
</dbReference>
<keyword evidence="10" id="KW-1185">Reference proteome</keyword>
<dbReference type="RefSeq" id="WP_067856234.1">
    <property type="nucleotide sequence ID" value="NZ_CP011502.1"/>
</dbReference>